<organism evidence="13">
    <name type="scientific">Oceanithermus profundus</name>
    <dbReference type="NCBI Taxonomy" id="187137"/>
    <lineage>
        <taxon>Bacteria</taxon>
        <taxon>Thermotogati</taxon>
        <taxon>Deinococcota</taxon>
        <taxon>Deinococci</taxon>
        <taxon>Thermales</taxon>
        <taxon>Thermaceae</taxon>
        <taxon>Oceanithermus</taxon>
    </lineage>
</organism>
<dbReference type="EMBL" id="DRPZ01000066">
    <property type="protein sequence ID" value="HGY08870.1"/>
    <property type="molecule type" value="Genomic_DNA"/>
</dbReference>
<comment type="cofactor">
    <cofactor evidence="10 12">
        <name>Mn(2+)</name>
        <dbReference type="ChEBI" id="CHEBI:29035"/>
    </cofactor>
    <text evidence="10 12">Binds 2 manganese ions per subunit.</text>
</comment>
<dbReference type="InterPro" id="IPR023696">
    <property type="entry name" value="Ureohydrolase_dom_sf"/>
</dbReference>
<dbReference type="FunFam" id="3.40.800.10:FF:000012">
    <property type="entry name" value="Arginase"/>
    <property type="match status" value="1"/>
</dbReference>
<dbReference type="InterPro" id="IPR014033">
    <property type="entry name" value="Arginase"/>
</dbReference>
<evidence type="ECO:0000256" key="4">
    <source>
        <dbReference type="ARBA" id="ARBA00022503"/>
    </source>
</evidence>
<evidence type="ECO:0000256" key="6">
    <source>
        <dbReference type="ARBA" id="ARBA00022801"/>
    </source>
</evidence>
<feature type="binding site" evidence="10">
    <location>
        <position position="124"/>
    </location>
    <ligand>
        <name>Mn(2+)</name>
        <dbReference type="ChEBI" id="CHEBI:29035"/>
        <label>2</label>
    </ligand>
</feature>
<dbReference type="PANTHER" id="PTHR43782">
    <property type="entry name" value="ARGINASE"/>
    <property type="match status" value="1"/>
</dbReference>
<evidence type="ECO:0000256" key="8">
    <source>
        <dbReference type="ARBA" id="ARBA00047391"/>
    </source>
</evidence>
<gene>
    <name evidence="13" type="primary">rocF</name>
    <name evidence="13" type="ORF">ENK37_02290</name>
</gene>
<evidence type="ECO:0000256" key="7">
    <source>
        <dbReference type="ARBA" id="ARBA00023211"/>
    </source>
</evidence>
<dbReference type="GO" id="GO:0005737">
    <property type="term" value="C:cytoplasm"/>
    <property type="evidence" value="ECO:0007669"/>
    <property type="project" value="TreeGrafter"/>
</dbReference>
<evidence type="ECO:0000313" key="13">
    <source>
        <dbReference type="EMBL" id="HGY08870.1"/>
    </source>
</evidence>
<keyword evidence="5 10" id="KW-0479">Metal-binding</keyword>
<name>A0A7C4VFK6_9DEIN</name>
<evidence type="ECO:0000256" key="10">
    <source>
        <dbReference type="PIRSR" id="PIRSR036979-1"/>
    </source>
</evidence>
<dbReference type="PANTHER" id="PTHR43782:SF3">
    <property type="entry name" value="ARGINASE"/>
    <property type="match status" value="1"/>
</dbReference>
<dbReference type="GO" id="GO:0030145">
    <property type="term" value="F:manganese ion binding"/>
    <property type="evidence" value="ECO:0007669"/>
    <property type="project" value="TreeGrafter"/>
</dbReference>
<dbReference type="EC" id="3.5.3.1" evidence="2 9"/>
<keyword evidence="7 10" id="KW-0464">Manganese</keyword>
<evidence type="ECO:0000256" key="11">
    <source>
        <dbReference type="PROSITE-ProRule" id="PRU00742"/>
    </source>
</evidence>
<dbReference type="PRINTS" id="PR00116">
    <property type="entry name" value="ARGINASE"/>
</dbReference>
<evidence type="ECO:0000256" key="1">
    <source>
        <dbReference type="ARBA" id="ARBA00005098"/>
    </source>
</evidence>
<evidence type="ECO:0000256" key="12">
    <source>
        <dbReference type="RuleBase" id="RU361159"/>
    </source>
</evidence>
<dbReference type="PROSITE" id="PS51409">
    <property type="entry name" value="ARGINASE_2"/>
    <property type="match status" value="1"/>
</dbReference>
<accession>A0A7C4VFK6</accession>
<comment type="catalytic activity">
    <reaction evidence="8 12">
        <text>L-arginine + H2O = urea + L-ornithine</text>
        <dbReference type="Rhea" id="RHEA:20569"/>
        <dbReference type="ChEBI" id="CHEBI:15377"/>
        <dbReference type="ChEBI" id="CHEBI:16199"/>
        <dbReference type="ChEBI" id="CHEBI:32682"/>
        <dbReference type="ChEBI" id="CHEBI:46911"/>
        <dbReference type="EC" id="3.5.3.1"/>
    </reaction>
</comment>
<dbReference type="SUPFAM" id="SSF52768">
    <property type="entry name" value="Arginase/deacetylase"/>
    <property type="match status" value="1"/>
</dbReference>
<reference evidence="13" key="1">
    <citation type="journal article" date="2020" name="mSystems">
        <title>Genome- and Community-Level Interaction Insights into Carbon Utilization and Element Cycling Functions of Hydrothermarchaeota in Hydrothermal Sediment.</title>
        <authorList>
            <person name="Zhou Z."/>
            <person name="Liu Y."/>
            <person name="Xu W."/>
            <person name="Pan J."/>
            <person name="Luo Z.H."/>
            <person name="Li M."/>
        </authorList>
    </citation>
    <scope>NUCLEOTIDE SEQUENCE [LARGE SCALE GENOMIC DNA]</scope>
    <source>
        <strain evidence="13">HyVt-570</strain>
    </source>
</reference>
<dbReference type="Pfam" id="PF00491">
    <property type="entry name" value="Arginase"/>
    <property type="match status" value="1"/>
</dbReference>
<dbReference type="AlphaFoldDB" id="A0A7C4VFK6"/>
<comment type="caution">
    <text evidence="13">The sequence shown here is derived from an EMBL/GenBank/DDBJ whole genome shotgun (WGS) entry which is preliminary data.</text>
</comment>
<dbReference type="NCBIfam" id="TIGR01229">
    <property type="entry name" value="rocF_arginase"/>
    <property type="match status" value="1"/>
</dbReference>
<proteinExistence type="inferred from homology"/>
<feature type="binding site" evidence="10">
    <location>
        <position position="225"/>
    </location>
    <ligand>
        <name>Mn(2+)</name>
        <dbReference type="ChEBI" id="CHEBI:29035"/>
        <label>1</label>
    </ligand>
</feature>
<evidence type="ECO:0000256" key="3">
    <source>
        <dbReference type="ARBA" id="ARBA00018123"/>
    </source>
</evidence>
<feature type="binding site" evidence="10">
    <location>
        <position position="122"/>
    </location>
    <ligand>
        <name>Mn(2+)</name>
        <dbReference type="ChEBI" id="CHEBI:29035"/>
        <label>1</label>
    </ligand>
</feature>
<feature type="binding site" evidence="10">
    <location>
        <position position="100"/>
    </location>
    <ligand>
        <name>Mn(2+)</name>
        <dbReference type="ChEBI" id="CHEBI:29035"/>
        <label>1</label>
    </ligand>
</feature>
<protein>
    <recommendedName>
        <fullName evidence="3 9">Arginase</fullName>
        <ecNumber evidence="2 9">3.5.3.1</ecNumber>
    </recommendedName>
</protein>
<dbReference type="Gene3D" id="3.40.800.10">
    <property type="entry name" value="Ureohydrolase domain"/>
    <property type="match status" value="1"/>
</dbReference>
<evidence type="ECO:0000256" key="5">
    <source>
        <dbReference type="ARBA" id="ARBA00022723"/>
    </source>
</evidence>
<dbReference type="PIRSF" id="PIRSF036979">
    <property type="entry name" value="Arginase"/>
    <property type="match status" value="1"/>
</dbReference>
<sequence>MDKVAILGVPMDLGAGRRGVDMGPSALRYARLNETLGNLGYAVHDLGDVEVPVVETLKINGGDPGGLHHLEPIRAACEELARRLGELPEDALPVVLGGDHSISMGSVSGVARERRTGLIWIDAHADFNTPETSPTGNIHGMPLAALMGLGDERLVNLGGAGPKLRPEDVVLVGVRSVDPGERRLLKEAGVTVYTMKEVDRMGIPTIAANVVAQLERVERVHVSFDADVLDPAVAPGVGTPVPGGLTYREAHLLMELLADAGVVTSLDLVEVNPILDEKNRTAEIVVELAASLLGKKIL</sequence>
<dbReference type="Proteomes" id="UP000885759">
    <property type="component" value="Unassembled WGS sequence"/>
</dbReference>
<keyword evidence="4 12" id="KW-0056">Arginine metabolism</keyword>
<evidence type="ECO:0000256" key="2">
    <source>
        <dbReference type="ARBA" id="ARBA00012168"/>
    </source>
</evidence>
<evidence type="ECO:0000256" key="9">
    <source>
        <dbReference type="NCBIfam" id="TIGR01229"/>
    </source>
</evidence>
<dbReference type="InterPro" id="IPR006035">
    <property type="entry name" value="Ureohydrolase"/>
</dbReference>
<comment type="similarity">
    <text evidence="11 12">Belongs to the arginase family.</text>
</comment>
<comment type="pathway">
    <text evidence="1">Nitrogen metabolism; urea cycle; L-ornithine and urea from L-arginine: step 1/1.</text>
</comment>
<dbReference type="GO" id="GO:0004053">
    <property type="term" value="F:arginase activity"/>
    <property type="evidence" value="ECO:0007669"/>
    <property type="project" value="UniProtKB-UniRule"/>
</dbReference>
<dbReference type="CDD" id="cd09989">
    <property type="entry name" value="Arginase"/>
    <property type="match status" value="1"/>
</dbReference>
<dbReference type="GO" id="GO:0006525">
    <property type="term" value="P:arginine metabolic process"/>
    <property type="evidence" value="ECO:0007669"/>
    <property type="project" value="UniProtKB-KW"/>
</dbReference>
<keyword evidence="6 12" id="KW-0378">Hydrolase</keyword>
<feature type="binding site" evidence="10">
    <location>
        <position position="126"/>
    </location>
    <ligand>
        <name>Mn(2+)</name>
        <dbReference type="ChEBI" id="CHEBI:29035"/>
        <label>2</label>
    </ligand>
</feature>
<feature type="binding site" evidence="10">
    <location>
        <position position="227"/>
    </location>
    <ligand>
        <name>Mn(2+)</name>
        <dbReference type="ChEBI" id="CHEBI:29035"/>
        <label>1</label>
    </ligand>
</feature>